<dbReference type="Pfam" id="PF00535">
    <property type="entry name" value="Glycos_transf_2"/>
    <property type="match status" value="1"/>
</dbReference>
<evidence type="ECO:0000313" key="2">
    <source>
        <dbReference type="EMBL" id="MBT0663351.1"/>
    </source>
</evidence>
<name>A0AAW4L548_9BACT</name>
<dbReference type="EMBL" id="JAHCVJ010000001">
    <property type="protein sequence ID" value="MBT0663351.1"/>
    <property type="molecule type" value="Genomic_DNA"/>
</dbReference>
<evidence type="ECO:0000259" key="1">
    <source>
        <dbReference type="Pfam" id="PF00535"/>
    </source>
</evidence>
<dbReference type="PANTHER" id="PTHR48090:SF7">
    <property type="entry name" value="RFBJ PROTEIN"/>
    <property type="match status" value="1"/>
</dbReference>
<reference evidence="2 3" key="1">
    <citation type="submission" date="2021-05" db="EMBL/GenBank/DDBJ databases">
        <title>The draft genome of Geobacter pelophilus DSM 12255.</title>
        <authorList>
            <person name="Xu Z."/>
            <person name="Masuda Y."/>
            <person name="Itoh H."/>
            <person name="Senoo K."/>
        </authorList>
    </citation>
    <scope>NUCLEOTIDE SEQUENCE [LARGE SCALE GENOMIC DNA]</scope>
    <source>
        <strain evidence="2 3">DSM 12255</strain>
    </source>
</reference>
<organism evidence="2 3">
    <name type="scientific">Geoanaerobacter pelophilus</name>
    <dbReference type="NCBI Taxonomy" id="60036"/>
    <lineage>
        <taxon>Bacteria</taxon>
        <taxon>Pseudomonadati</taxon>
        <taxon>Thermodesulfobacteriota</taxon>
        <taxon>Desulfuromonadia</taxon>
        <taxon>Geobacterales</taxon>
        <taxon>Geobacteraceae</taxon>
        <taxon>Geoanaerobacter</taxon>
    </lineage>
</organism>
<dbReference type="AlphaFoldDB" id="A0AAW4L548"/>
<dbReference type="PANTHER" id="PTHR48090">
    <property type="entry name" value="UNDECAPRENYL-PHOSPHATE 4-DEOXY-4-FORMAMIDO-L-ARABINOSE TRANSFERASE-RELATED"/>
    <property type="match status" value="1"/>
</dbReference>
<dbReference type="InterPro" id="IPR001173">
    <property type="entry name" value="Glyco_trans_2-like"/>
</dbReference>
<gene>
    <name evidence="2" type="ORF">KI809_03465</name>
</gene>
<dbReference type="Proteomes" id="UP000811899">
    <property type="component" value="Unassembled WGS sequence"/>
</dbReference>
<sequence>MGICVVIPAYNCEKTIESVVRETLQQGFPLLVVDDGSIDQTAEQIAGLPVNLIRHDVNKGKGMALRTAFDWALMNGFSMVVTLDADGQHDPTAICAMVAEARGKGFDLLLASRYSQFQEMAGLRRYWNRFGAWCMRKRTGFKIDDSQSGFRVYSSKLLRSVNLVSTGYDLEMEILVKCWKAGFSIGSVPVAARVADGRSTSHFRPVRDTWRICMTFLKFSIPCESPNAAKP</sequence>
<dbReference type="SUPFAM" id="SSF53448">
    <property type="entry name" value="Nucleotide-diphospho-sugar transferases"/>
    <property type="match status" value="1"/>
</dbReference>
<protein>
    <submittedName>
        <fullName evidence="2">Glycosyltransferase family 2 protein</fullName>
    </submittedName>
</protein>
<accession>A0AAW4L548</accession>
<evidence type="ECO:0000313" key="3">
    <source>
        <dbReference type="Proteomes" id="UP000811899"/>
    </source>
</evidence>
<proteinExistence type="predicted"/>
<feature type="domain" description="Glycosyltransferase 2-like" evidence="1">
    <location>
        <begin position="4"/>
        <end position="152"/>
    </location>
</feature>
<dbReference type="Gene3D" id="3.90.550.10">
    <property type="entry name" value="Spore Coat Polysaccharide Biosynthesis Protein SpsA, Chain A"/>
    <property type="match status" value="1"/>
</dbReference>
<comment type="caution">
    <text evidence="2">The sequence shown here is derived from an EMBL/GenBank/DDBJ whole genome shotgun (WGS) entry which is preliminary data.</text>
</comment>
<dbReference type="InterPro" id="IPR029044">
    <property type="entry name" value="Nucleotide-diphossugar_trans"/>
</dbReference>
<dbReference type="InterPro" id="IPR050256">
    <property type="entry name" value="Glycosyltransferase_2"/>
</dbReference>
<dbReference type="CDD" id="cd04179">
    <property type="entry name" value="DPM_DPG-synthase_like"/>
    <property type="match status" value="1"/>
</dbReference>
<keyword evidence="3" id="KW-1185">Reference proteome</keyword>
<dbReference type="RefSeq" id="WP_214170095.1">
    <property type="nucleotide sequence ID" value="NZ_JAHCVJ010000001.1"/>
</dbReference>